<dbReference type="AlphaFoldDB" id="A0A2S8GG43"/>
<dbReference type="Pfam" id="PF20257">
    <property type="entry name" value="SAM_HAT_C"/>
    <property type="match status" value="1"/>
</dbReference>
<dbReference type="GO" id="GO:0008483">
    <property type="term" value="F:transaminase activity"/>
    <property type="evidence" value="ECO:0007669"/>
    <property type="project" value="UniProtKB-KW"/>
</dbReference>
<sequence length="95" mass="10091">MAAKLVGSITAISESGDLISDISHEQLADAPRDEGTTITCDEHRTLGIYPSDHQQPEMTYVAVLGASGFLELCIVGESAAMFLGIRPGAKVEISW</sequence>
<feature type="domain" description="S-adenosyl-l-methionine hydroxide adenosyltransferase C-terminal" evidence="1">
    <location>
        <begin position="16"/>
        <end position="92"/>
    </location>
</feature>
<proteinExistence type="predicted"/>
<dbReference type="Proteomes" id="UP000239388">
    <property type="component" value="Unassembled WGS sequence"/>
</dbReference>
<keyword evidence="2" id="KW-0808">Transferase</keyword>
<dbReference type="InterPro" id="IPR046470">
    <property type="entry name" value="SAM_HAT_C"/>
</dbReference>
<reference evidence="2 3" key="1">
    <citation type="submission" date="2018-02" db="EMBL/GenBank/DDBJ databases">
        <title>Comparative genomes isolates from brazilian mangrove.</title>
        <authorList>
            <person name="Araujo J.E."/>
            <person name="Taketani R.G."/>
            <person name="Silva M.C.P."/>
            <person name="Loureco M.V."/>
            <person name="Andreote F.D."/>
        </authorList>
    </citation>
    <scope>NUCLEOTIDE SEQUENCE [LARGE SCALE GENOMIC DNA]</scope>
    <source>
        <strain evidence="2 3">NAP PRIS-MGV</strain>
    </source>
</reference>
<protein>
    <submittedName>
        <fullName evidence="2">Adenosylmethionine-8-amino-7-oxononanoate aminotransferase</fullName>
    </submittedName>
</protein>
<evidence type="ECO:0000313" key="2">
    <source>
        <dbReference type="EMBL" id="PQO43422.1"/>
    </source>
</evidence>
<dbReference type="InterPro" id="IPR023227">
    <property type="entry name" value="SAM_OH_AdoTrfase_C_sf"/>
</dbReference>
<gene>
    <name evidence="2" type="ORF">C5Y98_00475</name>
</gene>
<dbReference type="SUPFAM" id="SSF101852">
    <property type="entry name" value="Bacterial fluorinating enzyme, C-terminal domain"/>
    <property type="match status" value="1"/>
</dbReference>
<dbReference type="EMBL" id="PUIB01000001">
    <property type="protein sequence ID" value="PQO43422.1"/>
    <property type="molecule type" value="Genomic_DNA"/>
</dbReference>
<accession>A0A2S8GG43</accession>
<dbReference type="RefSeq" id="WP_105350520.1">
    <property type="nucleotide sequence ID" value="NZ_PUIB01000001.1"/>
</dbReference>
<keyword evidence="2" id="KW-0032">Aminotransferase</keyword>
<evidence type="ECO:0000259" key="1">
    <source>
        <dbReference type="Pfam" id="PF20257"/>
    </source>
</evidence>
<dbReference type="OrthoDB" id="278624at2"/>
<evidence type="ECO:0000313" key="3">
    <source>
        <dbReference type="Proteomes" id="UP000239388"/>
    </source>
</evidence>
<name>A0A2S8GG43_9BACT</name>
<comment type="caution">
    <text evidence="2">The sequence shown here is derived from an EMBL/GenBank/DDBJ whole genome shotgun (WGS) entry which is preliminary data.</text>
</comment>
<dbReference type="Gene3D" id="2.40.30.90">
    <property type="entry name" value="Bacterial fluorinating enzyme like"/>
    <property type="match status" value="1"/>
</dbReference>
<organism evidence="2 3">
    <name type="scientific">Blastopirellula marina</name>
    <dbReference type="NCBI Taxonomy" id="124"/>
    <lineage>
        <taxon>Bacteria</taxon>
        <taxon>Pseudomonadati</taxon>
        <taxon>Planctomycetota</taxon>
        <taxon>Planctomycetia</taxon>
        <taxon>Pirellulales</taxon>
        <taxon>Pirellulaceae</taxon>
        <taxon>Blastopirellula</taxon>
    </lineage>
</organism>